<dbReference type="NCBIfam" id="NF005968">
    <property type="entry name" value="PRK08057.1-2"/>
    <property type="match status" value="1"/>
</dbReference>
<evidence type="ECO:0000313" key="5">
    <source>
        <dbReference type="Proteomes" id="UP000605148"/>
    </source>
</evidence>
<dbReference type="PANTHER" id="PTHR36925">
    <property type="entry name" value="COBALT-PRECORRIN-6A REDUCTASE"/>
    <property type="match status" value="1"/>
</dbReference>
<sequence length="248" mass="27062">MTERTHILILAGTFEARLLAKAACAAFPDVTVVLSFAGVVSDLPDTGVPTRIGGFGGADGLARYLKNHETRILIDATHPFASQMSWNAYHAAKQADVALMRLDRPPWAPGPEDNWTFVPDMASAAAGLDTGSRVFLAVGRKEISTFLDRIDLFALTRMIEPPADPLPDHWRLELARPAQSMEAERALLTTHRIERIVCKNSGGTRSFAKLAAARALGVPVTMIERPALPRVLAAETPEHILRQLAHYL</sequence>
<dbReference type="NCBIfam" id="TIGR00715">
    <property type="entry name" value="precor6x_red"/>
    <property type="match status" value="1"/>
</dbReference>
<dbReference type="OrthoDB" id="5183775at2"/>
<dbReference type="RefSeq" id="WP_150495855.1">
    <property type="nucleotide sequence ID" value="NZ_BMFA01000005.1"/>
</dbReference>
<dbReference type="GO" id="GO:0016994">
    <property type="term" value="F:precorrin-6A reductase activity"/>
    <property type="evidence" value="ECO:0007669"/>
    <property type="project" value="InterPro"/>
</dbReference>
<evidence type="ECO:0000256" key="1">
    <source>
        <dbReference type="ARBA" id="ARBA00004953"/>
    </source>
</evidence>
<accession>A0A916X0U9</accession>
<comment type="pathway">
    <text evidence="1">Cofactor biosynthesis; adenosylcobalamin biosynthesis.</text>
</comment>
<dbReference type="Pfam" id="PF02571">
    <property type="entry name" value="CbiJ"/>
    <property type="match status" value="1"/>
</dbReference>
<dbReference type="PROSITE" id="PS51014">
    <property type="entry name" value="COBK_CBIJ"/>
    <property type="match status" value="1"/>
</dbReference>
<evidence type="ECO:0000256" key="3">
    <source>
        <dbReference type="ARBA" id="ARBA00023002"/>
    </source>
</evidence>
<dbReference type="EMBL" id="BMFA01000005">
    <property type="protein sequence ID" value="GGB48371.1"/>
    <property type="molecule type" value="Genomic_DNA"/>
</dbReference>
<comment type="caution">
    <text evidence="4">The sequence shown here is derived from an EMBL/GenBank/DDBJ whole genome shotgun (WGS) entry which is preliminary data.</text>
</comment>
<keyword evidence="5" id="KW-1185">Reference proteome</keyword>
<proteinExistence type="predicted"/>
<reference evidence="4" key="1">
    <citation type="journal article" date="2014" name="Int. J. Syst. Evol. Microbiol.">
        <title>Complete genome sequence of Corynebacterium casei LMG S-19264T (=DSM 44701T), isolated from a smear-ripened cheese.</title>
        <authorList>
            <consortium name="US DOE Joint Genome Institute (JGI-PGF)"/>
            <person name="Walter F."/>
            <person name="Albersmeier A."/>
            <person name="Kalinowski J."/>
            <person name="Ruckert C."/>
        </authorList>
    </citation>
    <scope>NUCLEOTIDE SEQUENCE</scope>
    <source>
        <strain evidence="4">CGMCC 1.12426</strain>
    </source>
</reference>
<reference evidence="4" key="2">
    <citation type="submission" date="2020-09" db="EMBL/GenBank/DDBJ databases">
        <authorList>
            <person name="Sun Q."/>
            <person name="Zhou Y."/>
        </authorList>
    </citation>
    <scope>NUCLEOTIDE SEQUENCE</scope>
    <source>
        <strain evidence="4">CGMCC 1.12426</strain>
    </source>
</reference>
<dbReference type="PANTHER" id="PTHR36925:SF1">
    <property type="entry name" value="COBALT-PRECORRIN-6A REDUCTASE"/>
    <property type="match status" value="1"/>
</dbReference>
<name>A0A916X0U9_9HYPH</name>
<dbReference type="AlphaFoldDB" id="A0A916X0U9"/>
<keyword evidence="2" id="KW-0169">Cobalamin biosynthesis</keyword>
<dbReference type="InterPro" id="IPR003723">
    <property type="entry name" value="Precorrin-6x_reduct"/>
</dbReference>
<evidence type="ECO:0000256" key="2">
    <source>
        <dbReference type="ARBA" id="ARBA00022573"/>
    </source>
</evidence>
<protein>
    <submittedName>
        <fullName evidence="4">Precorrin-6A reductase</fullName>
    </submittedName>
</protein>
<dbReference type="GO" id="GO:0009236">
    <property type="term" value="P:cobalamin biosynthetic process"/>
    <property type="evidence" value="ECO:0007669"/>
    <property type="project" value="UniProtKB-KW"/>
</dbReference>
<organism evidence="4 5">
    <name type="scientific">Roseibium aquae</name>
    <dbReference type="NCBI Taxonomy" id="1323746"/>
    <lineage>
        <taxon>Bacteria</taxon>
        <taxon>Pseudomonadati</taxon>
        <taxon>Pseudomonadota</taxon>
        <taxon>Alphaproteobacteria</taxon>
        <taxon>Hyphomicrobiales</taxon>
        <taxon>Stappiaceae</taxon>
        <taxon>Roseibium</taxon>
    </lineage>
</organism>
<gene>
    <name evidence="4" type="primary">cobK</name>
    <name evidence="4" type="ORF">GCM10011316_20650</name>
</gene>
<evidence type="ECO:0000313" key="4">
    <source>
        <dbReference type="EMBL" id="GGB48371.1"/>
    </source>
</evidence>
<keyword evidence="3" id="KW-0560">Oxidoreductase</keyword>
<dbReference type="Proteomes" id="UP000605148">
    <property type="component" value="Unassembled WGS sequence"/>
</dbReference>